<dbReference type="InterPro" id="IPR004089">
    <property type="entry name" value="MCPsignal_dom"/>
</dbReference>
<dbReference type="Gene3D" id="1.10.287.950">
    <property type="entry name" value="Methyl-accepting chemotaxis protein"/>
    <property type="match status" value="1"/>
</dbReference>
<evidence type="ECO:0000259" key="2">
    <source>
        <dbReference type="PROSITE" id="PS50111"/>
    </source>
</evidence>
<dbReference type="InterPro" id="IPR001610">
    <property type="entry name" value="PAC"/>
</dbReference>
<reference evidence="5 6" key="1">
    <citation type="submission" date="2016-12" db="EMBL/GenBank/DDBJ databases">
        <title>Izhakiella australiana sp. nov. of genus Izhakiella isolated from Australian desert.</title>
        <authorList>
            <person name="Ji M."/>
        </authorList>
    </citation>
    <scope>NUCLEOTIDE SEQUENCE [LARGE SCALE GENOMIC DNA]</scope>
    <source>
        <strain evidence="5 6">D4N98</strain>
    </source>
</reference>
<feature type="domain" description="PAC" evidence="4">
    <location>
        <begin position="212"/>
        <end position="267"/>
    </location>
</feature>
<dbReference type="EMBL" id="MRUL01000001">
    <property type="protein sequence ID" value="OON41850.1"/>
    <property type="molecule type" value="Genomic_DNA"/>
</dbReference>
<evidence type="ECO:0000259" key="3">
    <source>
        <dbReference type="PROSITE" id="PS50112"/>
    </source>
</evidence>
<dbReference type="InterPro" id="IPR000014">
    <property type="entry name" value="PAS"/>
</dbReference>
<keyword evidence="6" id="KW-1185">Reference proteome</keyword>
<dbReference type="SUPFAM" id="SSF55785">
    <property type="entry name" value="PYP-like sensor domain (PAS domain)"/>
    <property type="match status" value="2"/>
</dbReference>
<dbReference type="InterPro" id="IPR013655">
    <property type="entry name" value="PAS_fold_3"/>
</dbReference>
<dbReference type="PANTHER" id="PTHR24422">
    <property type="entry name" value="CHEMOTAXIS PROTEIN METHYLTRANSFERASE"/>
    <property type="match status" value="1"/>
</dbReference>
<dbReference type="STRING" id="1926881.BTJ39_01445"/>
<dbReference type="GO" id="GO:0006935">
    <property type="term" value="P:chemotaxis"/>
    <property type="evidence" value="ECO:0007669"/>
    <property type="project" value="UniProtKB-ARBA"/>
</dbReference>
<feature type="domain" description="PAC" evidence="4">
    <location>
        <begin position="91"/>
        <end position="145"/>
    </location>
</feature>
<evidence type="ECO:0000256" key="1">
    <source>
        <dbReference type="PROSITE-ProRule" id="PRU00284"/>
    </source>
</evidence>
<dbReference type="InterPro" id="IPR035965">
    <property type="entry name" value="PAS-like_dom_sf"/>
</dbReference>
<dbReference type="CDD" id="cd00130">
    <property type="entry name" value="PAS"/>
    <property type="match status" value="2"/>
</dbReference>
<dbReference type="Proteomes" id="UP000190667">
    <property type="component" value="Unassembled WGS sequence"/>
</dbReference>
<keyword evidence="1" id="KW-0807">Transducer</keyword>
<evidence type="ECO:0000313" key="6">
    <source>
        <dbReference type="Proteomes" id="UP000190667"/>
    </source>
</evidence>
<dbReference type="Gene3D" id="3.30.450.20">
    <property type="entry name" value="PAS domain"/>
    <property type="match status" value="2"/>
</dbReference>
<dbReference type="InterPro" id="IPR050903">
    <property type="entry name" value="Bact_Chemotaxis_MeTrfase"/>
</dbReference>
<dbReference type="Pfam" id="PF00015">
    <property type="entry name" value="MCPsignal"/>
    <property type="match status" value="1"/>
</dbReference>
<dbReference type="PROSITE" id="PS50113">
    <property type="entry name" value="PAC"/>
    <property type="match status" value="2"/>
</dbReference>
<name>A0A1S8YS01_9GAMM</name>
<evidence type="ECO:0000259" key="4">
    <source>
        <dbReference type="PROSITE" id="PS50113"/>
    </source>
</evidence>
<dbReference type="GO" id="GO:0016020">
    <property type="term" value="C:membrane"/>
    <property type="evidence" value="ECO:0007669"/>
    <property type="project" value="InterPro"/>
</dbReference>
<dbReference type="AlphaFoldDB" id="A0A1S8YS01"/>
<dbReference type="RefSeq" id="WP_078000876.1">
    <property type="nucleotide sequence ID" value="NZ_MRUL01000001.1"/>
</dbReference>
<feature type="domain" description="PAS" evidence="3">
    <location>
        <begin position="142"/>
        <end position="186"/>
    </location>
</feature>
<dbReference type="SMART" id="SM00283">
    <property type="entry name" value="MA"/>
    <property type="match status" value="1"/>
</dbReference>
<dbReference type="InterPro" id="IPR013656">
    <property type="entry name" value="PAS_4"/>
</dbReference>
<dbReference type="SUPFAM" id="SSF58104">
    <property type="entry name" value="Methyl-accepting chemotaxis protein (MCP) signaling domain"/>
    <property type="match status" value="1"/>
</dbReference>
<evidence type="ECO:0000313" key="5">
    <source>
        <dbReference type="EMBL" id="OON41850.1"/>
    </source>
</evidence>
<dbReference type="Pfam" id="PF08447">
    <property type="entry name" value="PAS_3"/>
    <property type="match status" value="1"/>
</dbReference>
<dbReference type="SMART" id="SM00091">
    <property type="entry name" value="PAS"/>
    <property type="match status" value="2"/>
</dbReference>
<dbReference type="Pfam" id="PF08448">
    <property type="entry name" value="PAS_4"/>
    <property type="match status" value="1"/>
</dbReference>
<dbReference type="PANTHER" id="PTHR24422:SF10">
    <property type="entry name" value="CHEMOTAXIS PROTEIN METHYLTRANSFERASE 2"/>
    <property type="match status" value="1"/>
</dbReference>
<organism evidence="5 6">
    <name type="scientific">Izhakiella australiensis</name>
    <dbReference type="NCBI Taxonomy" id="1926881"/>
    <lineage>
        <taxon>Bacteria</taxon>
        <taxon>Pseudomonadati</taxon>
        <taxon>Pseudomonadota</taxon>
        <taxon>Gammaproteobacteria</taxon>
        <taxon>Enterobacterales</taxon>
        <taxon>Erwiniaceae</taxon>
        <taxon>Izhakiella</taxon>
    </lineage>
</organism>
<comment type="caution">
    <text evidence="5">The sequence shown here is derived from an EMBL/GenBank/DDBJ whole genome shotgun (WGS) entry which is preliminary data.</text>
</comment>
<dbReference type="GO" id="GO:0007165">
    <property type="term" value="P:signal transduction"/>
    <property type="evidence" value="ECO:0007669"/>
    <property type="project" value="UniProtKB-KW"/>
</dbReference>
<dbReference type="InterPro" id="IPR000700">
    <property type="entry name" value="PAS-assoc_C"/>
</dbReference>
<dbReference type="PROSITE" id="PS50111">
    <property type="entry name" value="CHEMOTAXIS_TRANSDUC_2"/>
    <property type="match status" value="1"/>
</dbReference>
<dbReference type="PROSITE" id="PS50112">
    <property type="entry name" value="PAS"/>
    <property type="match status" value="1"/>
</dbReference>
<dbReference type="NCBIfam" id="TIGR00229">
    <property type="entry name" value="sensory_box"/>
    <property type="match status" value="2"/>
</dbReference>
<feature type="domain" description="Methyl-accepting transducer" evidence="2">
    <location>
        <begin position="247"/>
        <end position="440"/>
    </location>
</feature>
<proteinExistence type="predicted"/>
<sequence>MIGSIKAAVMSCLAHSPLRHSRQTVSSLHNAIAMIEFTAGGEIITANSLFLDMMGYQAGEIMGQHHRMFCPDSYVNSPDYSAFWARLNRGESFSNKFLRLARNSRPVWLEANYVPVQDRSGRVIKVVKLATDITGHIVDAQEQRAMTNAIDRSMAVIAFGLDGKVLRANANFLKAMGYEESEVIGQHHSIFCAPELYKSERYEAFWKQLRSGQFESGLYPRLDKKGNTVWLRATYNPVFDENKRLYEVVKFATDVSEQVKRNQQEHEAAEYAYNAALQTNKNTRQGVIVIENSVQKMDEIASELRKVSDDINGLSSQSAQIGMLVDTIRSIANQTNLLALNAAIEAARAGAHGRTFAVVANEVRTLATNINNTSQQIASVVNSNQTLASAAQKNITDNLTRADQGVSMIKEAGEMIVGIQTYSTEVVEAIENVAQKLKKD</sequence>
<protein>
    <submittedName>
        <fullName evidence="5">Pili assembly chaperone</fullName>
    </submittedName>
</protein>
<dbReference type="OrthoDB" id="9765776at2"/>
<dbReference type="SMART" id="SM00086">
    <property type="entry name" value="PAC"/>
    <property type="match status" value="2"/>
</dbReference>
<gene>
    <name evidence="5" type="ORF">BTJ39_01445</name>
</gene>
<accession>A0A1S8YS01</accession>